<reference evidence="1 2" key="1">
    <citation type="submission" date="2024-09" db="EMBL/GenBank/DDBJ databases">
        <authorList>
            <person name="Sun Q."/>
            <person name="Mori K."/>
        </authorList>
    </citation>
    <scope>NUCLEOTIDE SEQUENCE [LARGE SCALE GENOMIC DNA]</scope>
    <source>
        <strain evidence="1 2">JCM 4557</strain>
    </source>
</reference>
<comment type="caution">
    <text evidence="1">The sequence shown here is derived from an EMBL/GenBank/DDBJ whole genome shotgun (WGS) entry which is preliminary data.</text>
</comment>
<name>A0ABV6TX73_9ACTN</name>
<evidence type="ECO:0000313" key="2">
    <source>
        <dbReference type="Proteomes" id="UP001589887"/>
    </source>
</evidence>
<organism evidence="1 2">
    <name type="scientific">Streptomyces noboritoensis</name>
    <dbReference type="NCBI Taxonomy" id="67337"/>
    <lineage>
        <taxon>Bacteria</taxon>
        <taxon>Bacillati</taxon>
        <taxon>Actinomycetota</taxon>
        <taxon>Actinomycetes</taxon>
        <taxon>Kitasatosporales</taxon>
        <taxon>Streptomycetaceae</taxon>
        <taxon>Streptomyces</taxon>
    </lineage>
</organism>
<evidence type="ECO:0000313" key="1">
    <source>
        <dbReference type="EMBL" id="MFC0849035.1"/>
    </source>
</evidence>
<sequence length="231" mass="24306">MDIEQDVRVRAAARNNAEWCAALCRAHGITGTWGPRAWTSARRTPPLYPDAVTLDPGAGQRETVERIDASPGASVKDSFAALDLAADGFEVLFDAQWIHRPAPEAGGGGWELVRTEAELAAWEQAWSDGDGGGLFPPALLADDTHAFLAARDAAGRIVAGAVASRSEAVVGVSNLFAADGDLDAAWAGCLDALARHRPGLDVVGYESGDDLAAAVRAGFTPVGELRIWLRH</sequence>
<protein>
    <recommendedName>
        <fullName evidence="3">GNAT family N-acetyltransferase</fullName>
    </recommendedName>
</protein>
<keyword evidence="2" id="KW-1185">Reference proteome</keyword>
<proteinExistence type="predicted"/>
<evidence type="ECO:0008006" key="3">
    <source>
        <dbReference type="Google" id="ProtNLM"/>
    </source>
</evidence>
<dbReference type="RefSeq" id="WP_394324399.1">
    <property type="nucleotide sequence ID" value="NZ_JBHMQV010000009.1"/>
</dbReference>
<dbReference type="EMBL" id="JBHMQV010000009">
    <property type="protein sequence ID" value="MFC0849035.1"/>
    <property type="molecule type" value="Genomic_DNA"/>
</dbReference>
<dbReference type="Proteomes" id="UP001589887">
    <property type="component" value="Unassembled WGS sequence"/>
</dbReference>
<gene>
    <name evidence="1" type="ORF">ACFH04_35760</name>
</gene>
<accession>A0ABV6TX73</accession>